<evidence type="ECO:0000313" key="1">
    <source>
        <dbReference type="EMBL" id="CAI5456428.1"/>
    </source>
</evidence>
<comment type="caution">
    <text evidence="1">The sequence shown here is derived from an EMBL/GenBank/DDBJ whole genome shotgun (WGS) entry which is preliminary data.</text>
</comment>
<evidence type="ECO:0000313" key="2">
    <source>
        <dbReference type="Proteomes" id="UP001152747"/>
    </source>
</evidence>
<dbReference type="AlphaFoldDB" id="A0A9P1J607"/>
<reference evidence="1" key="1">
    <citation type="submission" date="2022-11" db="EMBL/GenBank/DDBJ databases">
        <authorList>
            <person name="Kikuchi T."/>
        </authorList>
    </citation>
    <scope>NUCLEOTIDE SEQUENCE</scope>
    <source>
        <strain evidence="1">PS1010</strain>
    </source>
</reference>
<dbReference type="EMBL" id="CANHGI010000006">
    <property type="protein sequence ID" value="CAI5456428.1"/>
    <property type="molecule type" value="Genomic_DNA"/>
</dbReference>
<accession>A0A9P1J607</accession>
<proteinExistence type="predicted"/>
<keyword evidence="2" id="KW-1185">Reference proteome</keyword>
<gene>
    <name evidence="1" type="ORF">CAMP_LOCUS19065</name>
</gene>
<protein>
    <submittedName>
        <fullName evidence="1">Uncharacterized protein</fullName>
    </submittedName>
</protein>
<name>A0A9P1J607_9PELO</name>
<sequence>MDGKSVEEVMEYYNNLSDFDWNLWYSCASEEIRAEVLKIFATQTGRTRHMDRMVIRQLQKYNFEELQRAKVDHKELRELIMEHRLKLRRIAMQK</sequence>
<organism evidence="1 2">
    <name type="scientific">Caenorhabditis angaria</name>
    <dbReference type="NCBI Taxonomy" id="860376"/>
    <lineage>
        <taxon>Eukaryota</taxon>
        <taxon>Metazoa</taxon>
        <taxon>Ecdysozoa</taxon>
        <taxon>Nematoda</taxon>
        <taxon>Chromadorea</taxon>
        <taxon>Rhabditida</taxon>
        <taxon>Rhabditina</taxon>
        <taxon>Rhabditomorpha</taxon>
        <taxon>Rhabditoidea</taxon>
        <taxon>Rhabditidae</taxon>
        <taxon>Peloderinae</taxon>
        <taxon>Caenorhabditis</taxon>
    </lineage>
</organism>
<dbReference type="Proteomes" id="UP001152747">
    <property type="component" value="Unassembled WGS sequence"/>
</dbReference>